<feature type="domain" description="ABC transporter" evidence="3">
    <location>
        <begin position="70"/>
        <end position="308"/>
    </location>
</feature>
<dbReference type="RefSeq" id="WP_175268983.1">
    <property type="nucleotide sequence ID" value="NZ_JABFCR010000006.1"/>
</dbReference>
<dbReference type="InterPro" id="IPR027417">
    <property type="entry name" value="P-loop_NTPase"/>
</dbReference>
<dbReference type="EMBL" id="JABFCR010000006">
    <property type="protein sequence ID" value="NNU33289.1"/>
    <property type="molecule type" value="Genomic_DNA"/>
</dbReference>
<feature type="non-terminal residue" evidence="4">
    <location>
        <position position="1"/>
    </location>
</feature>
<protein>
    <submittedName>
        <fullName evidence="4">ATP-binding cassette domain-containing protein</fullName>
    </submittedName>
</protein>
<reference evidence="4 5" key="1">
    <citation type="submission" date="2020-05" db="EMBL/GenBank/DDBJ databases">
        <authorList>
            <person name="Khan S.A."/>
            <person name="Jeon C.O."/>
            <person name="Chun B.H."/>
        </authorList>
    </citation>
    <scope>NUCLEOTIDE SEQUENCE [LARGE SCALE GENOMIC DNA]</scope>
    <source>
        <strain evidence="4 5">S1162</strain>
    </source>
</reference>
<evidence type="ECO:0000256" key="1">
    <source>
        <dbReference type="ARBA" id="ARBA00022741"/>
    </source>
</evidence>
<dbReference type="GO" id="GO:0005524">
    <property type="term" value="F:ATP binding"/>
    <property type="evidence" value="ECO:0007669"/>
    <property type="project" value="UniProtKB-KW"/>
</dbReference>
<dbReference type="InterPro" id="IPR017871">
    <property type="entry name" value="ABC_transporter-like_CS"/>
</dbReference>
<evidence type="ECO:0000313" key="5">
    <source>
        <dbReference type="Proteomes" id="UP000566071"/>
    </source>
</evidence>
<sequence>FGNFTIVLRICKLKSITNLCTDTMSLYLLSFELWRCNHPHEQSFVNASYLQKFTVCIHDSTSIGDEFALITITPVTTSGYLISHPIAKINIPRVNANVEIKIPNFVGDSGSGKSTLLKLLLRLYKPSYGDVLIGGMNVNNISLRQWRQKCGAVMQDGKIFNDTILANITLSDESVDYTRLKHAVETANIALEIEQMPLGYQTVMGEMGRGLSGGQKQRVLIARALYKDPEFLFFDEATNALDTINEQKIVTALENVFKEKTVIVIAHRLSTIRKADQIVVMQNGMIVEVGTHEELLKMQRRYWQLVQSQVDLVTNIETSKANDVALTTLTS</sequence>
<dbReference type="Proteomes" id="UP000566071">
    <property type="component" value="Unassembled WGS sequence"/>
</dbReference>
<dbReference type="SMART" id="SM00382">
    <property type="entry name" value="AAA"/>
    <property type="match status" value="1"/>
</dbReference>
<dbReference type="InterPro" id="IPR039421">
    <property type="entry name" value="Type_1_exporter"/>
</dbReference>
<dbReference type="PANTHER" id="PTHR24221:SF654">
    <property type="entry name" value="ATP-BINDING CASSETTE SUB-FAMILY B MEMBER 6"/>
    <property type="match status" value="1"/>
</dbReference>
<dbReference type="PANTHER" id="PTHR24221">
    <property type="entry name" value="ATP-BINDING CASSETTE SUB-FAMILY B"/>
    <property type="match status" value="1"/>
</dbReference>
<gene>
    <name evidence="4" type="ORF">HK413_02275</name>
</gene>
<dbReference type="PROSITE" id="PS00211">
    <property type="entry name" value="ABC_TRANSPORTER_1"/>
    <property type="match status" value="1"/>
</dbReference>
<dbReference type="SUPFAM" id="SSF52540">
    <property type="entry name" value="P-loop containing nucleoside triphosphate hydrolases"/>
    <property type="match status" value="1"/>
</dbReference>
<evidence type="ECO:0000259" key="3">
    <source>
        <dbReference type="PROSITE" id="PS50893"/>
    </source>
</evidence>
<accession>A0ABX1W249</accession>
<keyword evidence="2 4" id="KW-0067">ATP-binding</keyword>
<proteinExistence type="predicted"/>
<evidence type="ECO:0000256" key="2">
    <source>
        <dbReference type="ARBA" id="ARBA00022840"/>
    </source>
</evidence>
<evidence type="ECO:0000313" key="4">
    <source>
        <dbReference type="EMBL" id="NNU33289.1"/>
    </source>
</evidence>
<dbReference type="Gene3D" id="3.40.50.300">
    <property type="entry name" value="P-loop containing nucleotide triphosphate hydrolases"/>
    <property type="match status" value="1"/>
</dbReference>
<keyword evidence="5" id="KW-1185">Reference proteome</keyword>
<dbReference type="Pfam" id="PF00005">
    <property type="entry name" value="ABC_tran"/>
    <property type="match status" value="1"/>
</dbReference>
<comment type="caution">
    <text evidence="4">The sequence shown here is derived from an EMBL/GenBank/DDBJ whole genome shotgun (WGS) entry which is preliminary data.</text>
</comment>
<organism evidence="4 5">
    <name type="scientific">Mucilaginibacter humi</name>
    <dbReference type="NCBI Taxonomy" id="2732510"/>
    <lineage>
        <taxon>Bacteria</taxon>
        <taxon>Pseudomonadati</taxon>
        <taxon>Bacteroidota</taxon>
        <taxon>Sphingobacteriia</taxon>
        <taxon>Sphingobacteriales</taxon>
        <taxon>Sphingobacteriaceae</taxon>
        <taxon>Mucilaginibacter</taxon>
    </lineage>
</organism>
<dbReference type="InterPro" id="IPR003593">
    <property type="entry name" value="AAA+_ATPase"/>
</dbReference>
<dbReference type="PROSITE" id="PS50893">
    <property type="entry name" value="ABC_TRANSPORTER_2"/>
    <property type="match status" value="1"/>
</dbReference>
<dbReference type="InterPro" id="IPR003439">
    <property type="entry name" value="ABC_transporter-like_ATP-bd"/>
</dbReference>
<name>A0ABX1W249_9SPHI</name>
<keyword evidence="1" id="KW-0547">Nucleotide-binding</keyword>